<accession>A0ABQ9X420</accession>
<protein>
    <submittedName>
        <fullName evidence="1">Uncharacterized protein</fullName>
    </submittedName>
</protein>
<evidence type="ECO:0000313" key="2">
    <source>
        <dbReference type="Proteomes" id="UP001281761"/>
    </source>
</evidence>
<sequence length="349" mass="38410">MNVSFLGENDNGVLQGGGTLTFLSAATAPIDVLFEYMKIWSYHVVDNEWQTYIIACLDDTTVEFRNSVIADYASMIDFPLPDRYSLVCIWDGQMASVRIANTKCKIPNTTFDGICLGGLSLRNVLPWTEPAAGENAVLLELDKFMFRGNRWPQPTTDGIRAYVPYRNLFVLSESKKTEHIIIHAGEDGFDGGKDLSEPLEIYYRGVVLLTDVNETGTLVPFTPPRTAPTFDKIEITATRGTSSETTLVTIAITGTNLYRCGSNTLNISPYFNGEVPVNPTWREVPITRATGMTEIVAEAKSSDLWPAGKWVVRVTIAAVNYVHYDVVGVGSESVVPILAALATAFLLLF</sequence>
<gene>
    <name evidence="1" type="ORF">BLNAU_18562</name>
</gene>
<proteinExistence type="predicted"/>
<dbReference type="EMBL" id="JARBJD010000226">
    <property type="protein sequence ID" value="KAK2946520.1"/>
    <property type="molecule type" value="Genomic_DNA"/>
</dbReference>
<organism evidence="1 2">
    <name type="scientific">Blattamonas nauphoetae</name>
    <dbReference type="NCBI Taxonomy" id="2049346"/>
    <lineage>
        <taxon>Eukaryota</taxon>
        <taxon>Metamonada</taxon>
        <taxon>Preaxostyla</taxon>
        <taxon>Oxymonadida</taxon>
        <taxon>Blattamonas</taxon>
    </lineage>
</organism>
<reference evidence="1 2" key="1">
    <citation type="journal article" date="2022" name="bioRxiv">
        <title>Genomics of Preaxostyla Flagellates Illuminates Evolutionary Transitions and the Path Towards Mitochondrial Loss.</title>
        <authorList>
            <person name="Novak L.V.F."/>
            <person name="Treitli S.C."/>
            <person name="Pyrih J."/>
            <person name="Halakuc P."/>
            <person name="Pipaliya S.V."/>
            <person name="Vacek V."/>
            <person name="Brzon O."/>
            <person name="Soukal P."/>
            <person name="Eme L."/>
            <person name="Dacks J.B."/>
            <person name="Karnkowska A."/>
            <person name="Elias M."/>
            <person name="Hampl V."/>
        </authorList>
    </citation>
    <scope>NUCLEOTIDE SEQUENCE [LARGE SCALE GENOMIC DNA]</scope>
    <source>
        <strain evidence="1">NAU3</strain>
        <tissue evidence="1">Gut</tissue>
    </source>
</reference>
<dbReference type="Proteomes" id="UP001281761">
    <property type="component" value="Unassembled WGS sequence"/>
</dbReference>
<keyword evidence="2" id="KW-1185">Reference proteome</keyword>
<comment type="caution">
    <text evidence="1">The sequence shown here is derived from an EMBL/GenBank/DDBJ whole genome shotgun (WGS) entry which is preliminary data.</text>
</comment>
<evidence type="ECO:0000313" key="1">
    <source>
        <dbReference type="EMBL" id="KAK2946520.1"/>
    </source>
</evidence>
<name>A0ABQ9X420_9EUKA</name>